<reference evidence="12 13" key="1">
    <citation type="submission" date="2016-04" db="EMBL/GenBank/DDBJ databases">
        <authorList>
            <person name="Evans L.H."/>
            <person name="Alamgir A."/>
            <person name="Owens N."/>
            <person name="Weber N.D."/>
            <person name="Virtaneva K."/>
            <person name="Barbian K."/>
            <person name="Babar A."/>
            <person name="Rosenke K."/>
        </authorList>
    </citation>
    <scope>NUCLEOTIDE SEQUENCE [LARGE SCALE GENOMIC DNA]</scope>
    <source>
        <strain evidence="12 13">CCM 8644</strain>
    </source>
</reference>
<dbReference type="PANTHER" id="PTHR48408">
    <property type="match status" value="1"/>
</dbReference>
<comment type="caution">
    <text evidence="12">The sequence shown here is derived from an EMBL/GenBank/DDBJ whole genome shotgun (WGS) entry which is preliminary data.</text>
</comment>
<feature type="binding site" evidence="9">
    <location>
        <position position="231"/>
    </location>
    <ligand>
        <name>Mg(2+)</name>
        <dbReference type="ChEBI" id="CHEBI:18420"/>
        <label>1</label>
    </ligand>
</feature>
<dbReference type="GO" id="GO:0000287">
    <property type="term" value="F:magnesium ion binding"/>
    <property type="evidence" value="ECO:0007669"/>
    <property type="project" value="UniProtKB-UniRule"/>
</dbReference>
<evidence type="ECO:0000256" key="8">
    <source>
        <dbReference type="ARBA" id="ARBA00033659"/>
    </source>
</evidence>
<dbReference type="OrthoDB" id="9763981at2"/>
<dbReference type="InterPro" id="IPR036237">
    <property type="entry name" value="Xyl_isomerase-like_sf"/>
</dbReference>
<dbReference type="Proteomes" id="UP000078459">
    <property type="component" value="Unassembled WGS sequence"/>
</dbReference>
<comment type="subcellular location">
    <subcellularLocation>
        <location evidence="9 11">Cytoplasm</location>
    </subcellularLocation>
</comment>
<dbReference type="InterPro" id="IPR001998">
    <property type="entry name" value="Xylose_isomerase"/>
</dbReference>
<dbReference type="SUPFAM" id="SSF51658">
    <property type="entry name" value="Xylose isomerase-like"/>
    <property type="match status" value="1"/>
</dbReference>
<feature type="binding site" evidence="9">
    <location>
        <position position="267"/>
    </location>
    <ligand>
        <name>Mg(2+)</name>
        <dbReference type="ChEBI" id="CHEBI:18420"/>
        <label>2</label>
    </ligand>
</feature>
<feature type="binding site" evidence="9">
    <location>
        <position position="270"/>
    </location>
    <ligand>
        <name>Mg(2+)</name>
        <dbReference type="ChEBI" id="CHEBI:18420"/>
        <label>2</label>
    </ligand>
</feature>
<dbReference type="FunFam" id="3.20.20.150:FF:000002">
    <property type="entry name" value="Xylose isomerase"/>
    <property type="match status" value="1"/>
</dbReference>
<feature type="binding site" evidence="9">
    <location>
        <position position="338"/>
    </location>
    <ligand>
        <name>Mg(2+)</name>
        <dbReference type="ChEBI" id="CHEBI:18420"/>
        <label>1</label>
    </ligand>
</feature>
<dbReference type="HAMAP" id="MF_00455">
    <property type="entry name" value="Xylose_isom_A"/>
    <property type="match status" value="1"/>
</dbReference>
<keyword evidence="9" id="KW-0963">Cytoplasm</keyword>
<keyword evidence="7 9" id="KW-0119">Carbohydrate metabolism</keyword>
<dbReference type="Gene3D" id="3.20.20.150">
    <property type="entry name" value="Divalent-metal-dependent TIM barrel enzymes"/>
    <property type="match status" value="1"/>
</dbReference>
<dbReference type="NCBIfam" id="NF003998">
    <property type="entry name" value="PRK05474.1"/>
    <property type="match status" value="1"/>
</dbReference>
<evidence type="ECO:0000256" key="2">
    <source>
        <dbReference type="ARBA" id="ARBA00011881"/>
    </source>
</evidence>
<evidence type="ECO:0000256" key="5">
    <source>
        <dbReference type="ARBA" id="ARBA00022723"/>
    </source>
</evidence>
<gene>
    <name evidence="9" type="primary">xylA</name>
    <name evidence="12" type="ORF">A5893_10585</name>
</gene>
<dbReference type="EMBL" id="LWHJ01000028">
    <property type="protein sequence ID" value="OAQ39108.1"/>
    <property type="molecule type" value="Genomic_DNA"/>
</dbReference>
<sequence length="435" mass="49109">MEFFKEIVKVKFEGLESDNPLAFRWYDESRVVAGKTLKEHLRFAGAYWHSFNGSGADPFGGPTHVFPWDKKSDVIERAKDKMDAAFEFLSKMSLPYYCFHDVDVVDYGNDIAENERRLQTLVAYAKQKQSDTGIKLLWGTANLFSHTRYMNGASTNPDFHVLAHGAAQVKAAIDATIELGGENYVFWGGREGYMTLLNTDMKREQEHFAKFLHASKDYARKNGFKGTFFIEPKPCEPSKHQYDYDAATVLGFLQKYDLSADFKLNLEVNHATLAGHTFQHELQVAADAGMLGSIDANRGDYQNGWDTDQFPNDINELTESMLIILEAGGVKGGGINFDAKIRRNSTDASDLFYAHVGGMDLFARALITADNILQKSEYKKVRKDRYASFDAGKGKEFEEGKLSLEDLRNYAIEKGEPATISGKQEYLENLINRYI</sequence>
<keyword evidence="13" id="KW-1185">Reference proteome</keyword>
<feature type="binding site" evidence="9">
    <location>
        <position position="267"/>
    </location>
    <ligand>
        <name>Mg(2+)</name>
        <dbReference type="ChEBI" id="CHEBI:18420"/>
        <label>1</label>
    </ligand>
</feature>
<comment type="catalytic activity">
    <reaction evidence="8 9 10">
        <text>alpha-D-xylose = alpha-D-xylulofuranose</text>
        <dbReference type="Rhea" id="RHEA:22816"/>
        <dbReference type="ChEBI" id="CHEBI:28518"/>
        <dbReference type="ChEBI" id="CHEBI:188998"/>
        <dbReference type="EC" id="5.3.1.5"/>
    </reaction>
</comment>
<evidence type="ECO:0000256" key="11">
    <source>
        <dbReference type="RuleBase" id="RU000610"/>
    </source>
</evidence>
<feature type="binding site" evidence="9">
    <location>
        <position position="308"/>
    </location>
    <ligand>
        <name>Mg(2+)</name>
        <dbReference type="ChEBI" id="CHEBI:18420"/>
        <label>2</label>
    </ligand>
</feature>
<name>A0A179DDR5_9SPHI</name>
<accession>A0A179DDR5</accession>
<protein>
    <recommendedName>
        <fullName evidence="3 9">Xylose isomerase</fullName>
        <ecNumber evidence="3 9">5.3.1.5</ecNumber>
    </recommendedName>
</protein>
<evidence type="ECO:0000313" key="12">
    <source>
        <dbReference type="EMBL" id="OAQ39108.1"/>
    </source>
</evidence>
<dbReference type="InterPro" id="IPR013452">
    <property type="entry name" value="Xylose_isom_bac"/>
</dbReference>
<dbReference type="STRING" id="1826909.A5893_10585"/>
<feature type="active site" evidence="9">
    <location>
        <position position="103"/>
    </location>
</feature>
<evidence type="ECO:0000256" key="1">
    <source>
        <dbReference type="ARBA" id="ARBA00005765"/>
    </source>
</evidence>
<reference evidence="12 13" key="2">
    <citation type="submission" date="2016-06" db="EMBL/GenBank/DDBJ databases">
        <title>Pedobacter psychrophilus sp. nov., isolated from Antarctic fragmentary rock.</title>
        <authorList>
            <person name="Svec P."/>
        </authorList>
    </citation>
    <scope>NUCLEOTIDE SEQUENCE [LARGE SCALE GENOMIC DNA]</scope>
    <source>
        <strain evidence="12 13">CCM 8644</strain>
    </source>
</reference>
<keyword evidence="6 9" id="KW-0413">Isomerase</keyword>
<dbReference type="GO" id="GO:0009045">
    <property type="term" value="F:xylose isomerase activity"/>
    <property type="evidence" value="ECO:0007669"/>
    <property type="project" value="UniProtKB-UniRule"/>
</dbReference>
<evidence type="ECO:0000313" key="13">
    <source>
        <dbReference type="Proteomes" id="UP000078459"/>
    </source>
</evidence>
<comment type="similarity">
    <text evidence="1 9 10">Belongs to the xylose isomerase family.</text>
</comment>
<evidence type="ECO:0000256" key="3">
    <source>
        <dbReference type="ARBA" id="ARBA00011958"/>
    </source>
</evidence>
<organism evidence="12 13">
    <name type="scientific">Pedobacter psychrophilus</name>
    <dbReference type="NCBI Taxonomy" id="1826909"/>
    <lineage>
        <taxon>Bacteria</taxon>
        <taxon>Pseudomonadati</taxon>
        <taxon>Bacteroidota</taxon>
        <taxon>Sphingobacteriia</taxon>
        <taxon>Sphingobacteriales</taxon>
        <taxon>Sphingobacteriaceae</taxon>
        <taxon>Pedobacter</taxon>
    </lineage>
</organism>
<evidence type="ECO:0000256" key="7">
    <source>
        <dbReference type="ARBA" id="ARBA00023277"/>
    </source>
</evidence>
<dbReference type="GO" id="GO:0005737">
    <property type="term" value="C:cytoplasm"/>
    <property type="evidence" value="ECO:0007669"/>
    <property type="project" value="UniProtKB-SubCell"/>
</dbReference>
<evidence type="ECO:0000256" key="4">
    <source>
        <dbReference type="ARBA" id="ARBA00022629"/>
    </source>
</evidence>
<feature type="binding site" evidence="9">
    <location>
        <position position="306"/>
    </location>
    <ligand>
        <name>Mg(2+)</name>
        <dbReference type="ChEBI" id="CHEBI:18420"/>
        <label>2</label>
    </ligand>
</feature>
<dbReference type="EC" id="5.3.1.5" evidence="3 9"/>
<dbReference type="PROSITE" id="PS51415">
    <property type="entry name" value="XYLOSE_ISOMERASE"/>
    <property type="match status" value="1"/>
</dbReference>
<comment type="cofactor">
    <cofactor evidence="9">
        <name>Mg(2+)</name>
        <dbReference type="ChEBI" id="CHEBI:18420"/>
    </cofactor>
    <text evidence="9">Binds 2 magnesium ions per subunit.</text>
</comment>
<dbReference type="AlphaFoldDB" id="A0A179DDR5"/>
<feature type="active site" evidence="9">
    <location>
        <position position="100"/>
    </location>
</feature>
<dbReference type="PRINTS" id="PR00688">
    <property type="entry name" value="XYLOSISMRASE"/>
</dbReference>
<comment type="subunit">
    <text evidence="2 9 11">Homotetramer.</text>
</comment>
<dbReference type="PANTHER" id="PTHR48408:SF1">
    <property type="entry name" value="XYLOSE ISOMERASE"/>
    <property type="match status" value="1"/>
</dbReference>
<dbReference type="GO" id="GO:0042732">
    <property type="term" value="P:D-xylose metabolic process"/>
    <property type="evidence" value="ECO:0007669"/>
    <property type="project" value="UniProtKB-UniRule"/>
</dbReference>
<keyword evidence="4 9" id="KW-0859">Xylose metabolism</keyword>
<evidence type="ECO:0000256" key="6">
    <source>
        <dbReference type="ARBA" id="ARBA00023235"/>
    </source>
</evidence>
<dbReference type="RefSeq" id="WP_068822635.1">
    <property type="nucleotide sequence ID" value="NZ_LWHJ01000028.1"/>
</dbReference>
<keyword evidence="5 9" id="KW-0479">Metal-binding</keyword>
<evidence type="ECO:0000256" key="9">
    <source>
        <dbReference type="HAMAP-Rule" id="MF_00455"/>
    </source>
</evidence>
<dbReference type="NCBIfam" id="TIGR02630">
    <property type="entry name" value="xylose_isom_A"/>
    <property type="match status" value="1"/>
</dbReference>
<feature type="binding site" evidence="9">
    <location>
        <position position="295"/>
    </location>
    <ligand>
        <name>Mg(2+)</name>
        <dbReference type="ChEBI" id="CHEBI:18420"/>
        <label>1</label>
    </ligand>
</feature>
<proteinExistence type="inferred from homology"/>
<keyword evidence="9" id="KW-0460">Magnesium</keyword>
<evidence type="ECO:0000256" key="10">
    <source>
        <dbReference type="RuleBase" id="RU000609"/>
    </source>
</evidence>